<evidence type="ECO:0000256" key="7">
    <source>
        <dbReference type="ARBA" id="ARBA00023122"/>
    </source>
</evidence>
<dbReference type="STRING" id="1434232.MAIT1_02075"/>
<evidence type="ECO:0000313" key="15">
    <source>
        <dbReference type="EMBL" id="OSM02002.1"/>
    </source>
</evidence>
<dbReference type="CDD" id="cd04590">
    <property type="entry name" value="CBS_pair_CorC_HlyC_assoc"/>
    <property type="match status" value="1"/>
</dbReference>
<evidence type="ECO:0000256" key="8">
    <source>
        <dbReference type="ARBA" id="ARBA00023136"/>
    </source>
</evidence>
<dbReference type="Gene3D" id="3.10.580.10">
    <property type="entry name" value="CBS-domain"/>
    <property type="match status" value="1"/>
</dbReference>
<comment type="similarity">
    <text evidence="2">Belongs to the UPF0053 family.</text>
</comment>
<evidence type="ECO:0000259" key="13">
    <source>
        <dbReference type="PROSITE" id="PS51371"/>
    </source>
</evidence>
<dbReference type="Gene3D" id="3.90.1280.20">
    <property type="match status" value="1"/>
</dbReference>
<dbReference type="Proteomes" id="UP000194003">
    <property type="component" value="Unassembled WGS sequence"/>
</dbReference>
<evidence type="ECO:0000256" key="10">
    <source>
        <dbReference type="PROSITE-ProRule" id="PRU01193"/>
    </source>
</evidence>
<keyword evidence="6 10" id="KW-1133">Transmembrane helix</keyword>
<evidence type="ECO:0000313" key="16">
    <source>
        <dbReference type="Proteomes" id="UP000194003"/>
    </source>
</evidence>
<dbReference type="RefSeq" id="WP_085444498.1">
    <property type="nucleotide sequence ID" value="NZ_LVJN01000020.1"/>
</dbReference>
<feature type="compositionally biased region" description="Polar residues" evidence="11">
    <location>
        <begin position="662"/>
        <end position="671"/>
    </location>
</feature>
<dbReference type="InterPro" id="IPR036318">
    <property type="entry name" value="FAD-bd_PCMH-like_sf"/>
</dbReference>
<feature type="compositionally biased region" description="Basic and acidic residues" evidence="11">
    <location>
        <begin position="552"/>
        <end position="597"/>
    </location>
</feature>
<evidence type="ECO:0000256" key="12">
    <source>
        <dbReference type="SAM" id="Phobius"/>
    </source>
</evidence>
<dbReference type="PROSITE" id="PS51371">
    <property type="entry name" value="CBS"/>
    <property type="match status" value="2"/>
</dbReference>
<feature type="compositionally biased region" description="Acidic residues" evidence="11">
    <location>
        <begin position="432"/>
        <end position="443"/>
    </location>
</feature>
<evidence type="ECO:0000256" key="6">
    <source>
        <dbReference type="ARBA" id="ARBA00022989"/>
    </source>
</evidence>
<feature type="transmembrane region" description="Helical" evidence="12">
    <location>
        <begin position="21"/>
        <end position="44"/>
    </location>
</feature>
<evidence type="ECO:0000256" key="11">
    <source>
        <dbReference type="SAM" id="MobiDB-lite"/>
    </source>
</evidence>
<dbReference type="CDD" id="cd02205">
    <property type="entry name" value="CBS_pair_SF"/>
    <property type="match status" value="1"/>
</dbReference>
<feature type="compositionally biased region" description="Polar residues" evidence="11">
    <location>
        <begin position="515"/>
        <end position="524"/>
    </location>
</feature>
<feature type="domain" description="CBS" evidence="13">
    <location>
        <begin position="222"/>
        <end position="283"/>
    </location>
</feature>
<dbReference type="SMART" id="SM00116">
    <property type="entry name" value="CBS"/>
    <property type="match status" value="2"/>
</dbReference>
<evidence type="ECO:0000256" key="5">
    <source>
        <dbReference type="ARBA" id="ARBA00022737"/>
    </source>
</evidence>
<feature type="domain" description="CBS" evidence="13">
    <location>
        <begin position="289"/>
        <end position="345"/>
    </location>
</feature>
<keyword evidence="8 10" id="KW-0472">Membrane</keyword>
<dbReference type="Pfam" id="PF03471">
    <property type="entry name" value="CorC_HlyC"/>
    <property type="match status" value="1"/>
</dbReference>
<dbReference type="InterPro" id="IPR000644">
    <property type="entry name" value="CBS_dom"/>
</dbReference>
<sequence>MDPAAISMDFDPRNLELTLRIAIQVVLLLMSGLFSGSETALFSLSRMHLQKLRQSRHPRSDTIHEMLDEPRRLIISILCGNEIINIASAANMASILLLFFTEEEAGWLNIVVMVPLLLLVGEVTPKTFAVSSPVTFSTKVSARLLPRWMIFITPLREAIRFVADRLTTLIVGEAVKEENILKRDVLRTLVDESAESGVIEATERILIDNVLEAAETEIYEIMTPRTRLRTLNADEPLPKLIKKFRKHRHPRMPVVRGHSDNILGMLHSEDVLRLIRTGANLEELRIEDLIKPAHFVPTTKKVDEMFDYFQAHRTRAAIILGEFGGVAGIVTMKDVLTFIFGELTGGGGDASRYRQKGRNAFKVPGDMRLSEFDNLTNFGIDDPIMTTIGGVAFRHFDRLPKVGDSLVNEGYRFTVLEMDGLRIKTLQVAPADSDDSDEEEENAPIEASVRSVEEAQEAAIAQQQAEEAAALQEEVAIAQTAEPEPLHIEPPVVETQTPVAMQEPTETVEAEPSPNAETPAQEQVTEVGVVDQAPADAAPSTTPEKSPPSTKTIEKSDKSDAIAKVSDNKPKSADKGQDKQAGDAAEKPANKDNDAKNEVISAPKKSDKKTDSPSDKGAGTKSGDKGAGTKSGDKGAGTKSSSKGGRTKSGDAKHKTKHKSVDSVTSDGSNKGKQKEG</sequence>
<keyword evidence="3" id="KW-1003">Cell membrane</keyword>
<dbReference type="InterPro" id="IPR046342">
    <property type="entry name" value="CBS_dom_sf"/>
</dbReference>
<keyword evidence="7 9" id="KW-0129">CBS domain</keyword>
<gene>
    <name evidence="15" type="ORF">MAIT1_02075</name>
</gene>
<dbReference type="PROSITE" id="PS51846">
    <property type="entry name" value="CNNM"/>
    <property type="match status" value="1"/>
</dbReference>
<evidence type="ECO:0000256" key="4">
    <source>
        <dbReference type="ARBA" id="ARBA00022692"/>
    </source>
</evidence>
<keyword evidence="16" id="KW-1185">Reference proteome</keyword>
<keyword evidence="4 10" id="KW-0812">Transmembrane</keyword>
<feature type="compositionally biased region" description="Low complexity" evidence="11">
    <location>
        <begin position="539"/>
        <end position="551"/>
    </location>
</feature>
<reference evidence="15 16" key="1">
    <citation type="journal article" date="2016" name="BMC Genomics">
        <title>Combined genomic and structural analyses of a cultured magnetotactic bacterium reveals its niche adaptation to a dynamic environment.</title>
        <authorList>
            <person name="Araujo A.C."/>
            <person name="Morillo V."/>
            <person name="Cypriano J."/>
            <person name="Teixeira L.C."/>
            <person name="Leao P."/>
            <person name="Lyra S."/>
            <person name="Almeida L.G."/>
            <person name="Bazylinski D.A."/>
            <person name="Vasconcellos A.T."/>
            <person name="Abreu F."/>
            <person name="Lins U."/>
        </authorList>
    </citation>
    <scope>NUCLEOTIDE SEQUENCE [LARGE SCALE GENOMIC DNA]</scope>
    <source>
        <strain evidence="15 16">IT-1</strain>
    </source>
</reference>
<dbReference type="PANTHER" id="PTHR22777:SF32">
    <property type="entry name" value="UPF0053 INNER MEMBRANE PROTEIN YFJD"/>
    <property type="match status" value="1"/>
</dbReference>
<evidence type="ECO:0000256" key="3">
    <source>
        <dbReference type="ARBA" id="ARBA00022475"/>
    </source>
</evidence>
<comment type="subcellular location">
    <subcellularLocation>
        <location evidence="1">Cell membrane</location>
        <topology evidence="1">Multi-pass membrane protein</topology>
    </subcellularLocation>
</comment>
<dbReference type="Gene3D" id="3.30.465.10">
    <property type="match status" value="1"/>
</dbReference>
<feature type="domain" description="CNNM transmembrane" evidence="14">
    <location>
        <begin position="13"/>
        <end position="203"/>
    </location>
</feature>
<dbReference type="InterPro" id="IPR005170">
    <property type="entry name" value="Transptr-assoc_dom"/>
</dbReference>
<dbReference type="GO" id="GO:0005886">
    <property type="term" value="C:plasma membrane"/>
    <property type="evidence" value="ECO:0007669"/>
    <property type="project" value="UniProtKB-SubCell"/>
</dbReference>
<dbReference type="InterPro" id="IPR016169">
    <property type="entry name" value="FAD-bd_PCMH_sub2"/>
</dbReference>
<feature type="compositionally biased region" description="Basic and acidic residues" evidence="11">
    <location>
        <begin position="604"/>
        <end position="614"/>
    </location>
</feature>
<proteinExistence type="inferred from homology"/>
<dbReference type="InterPro" id="IPR002550">
    <property type="entry name" value="CNNM"/>
</dbReference>
<evidence type="ECO:0000256" key="1">
    <source>
        <dbReference type="ARBA" id="ARBA00004651"/>
    </source>
</evidence>
<accession>A0A1Y2K218</accession>
<comment type="caution">
    <text evidence="15">The sequence shown here is derived from an EMBL/GenBank/DDBJ whole genome shotgun (WGS) entry which is preliminary data.</text>
</comment>
<protein>
    <submittedName>
        <fullName evidence="15">Uncharacterized protein</fullName>
    </submittedName>
</protein>
<dbReference type="SUPFAM" id="SSF56176">
    <property type="entry name" value="FAD-binding/transporter-associated domain-like"/>
    <property type="match status" value="1"/>
</dbReference>
<dbReference type="PANTHER" id="PTHR22777">
    <property type="entry name" value="HEMOLYSIN-RELATED"/>
    <property type="match status" value="1"/>
</dbReference>
<dbReference type="Pfam" id="PF00571">
    <property type="entry name" value="CBS"/>
    <property type="match status" value="2"/>
</dbReference>
<dbReference type="InterPro" id="IPR044751">
    <property type="entry name" value="Ion_transp-like_CBS"/>
</dbReference>
<dbReference type="SMART" id="SM01091">
    <property type="entry name" value="CorC_HlyC"/>
    <property type="match status" value="1"/>
</dbReference>
<dbReference type="EMBL" id="LVJN01000020">
    <property type="protein sequence ID" value="OSM02002.1"/>
    <property type="molecule type" value="Genomic_DNA"/>
</dbReference>
<dbReference type="OrthoDB" id="9805314at2"/>
<feature type="region of interest" description="Disordered" evidence="11">
    <location>
        <begin position="428"/>
        <end position="448"/>
    </location>
</feature>
<dbReference type="SUPFAM" id="SSF54631">
    <property type="entry name" value="CBS-domain pair"/>
    <property type="match status" value="1"/>
</dbReference>
<evidence type="ECO:0000256" key="2">
    <source>
        <dbReference type="ARBA" id="ARBA00006337"/>
    </source>
</evidence>
<dbReference type="GO" id="GO:0050660">
    <property type="term" value="F:flavin adenine dinucleotide binding"/>
    <property type="evidence" value="ECO:0007669"/>
    <property type="project" value="InterPro"/>
</dbReference>
<evidence type="ECO:0000256" key="9">
    <source>
        <dbReference type="PROSITE-ProRule" id="PRU00703"/>
    </source>
</evidence>
<dbReference type="Pfam" id="PF01595">
    <property type="entry name" value="CNNM"/>
    <property type="match status" value="1"/>
</dbReference>
<organism evidence="15 16">
    <name type="scientific">Magnetofaba australis IT-1</name>
    <dbReference type="NCBI Taxonomy" id="1434232"/>
    <lineage>
        <taxon>Bacteria</taxon>
        <taxon>Pseudomonadati</taxon>
        <taxon>Pseudomonadota</taxon>
        <taxon>Magnetococcia</taxon>
        <taxon>Magnetococcales</taxon>
        <taxon>Magnetococcaceae</taxon>
        <taxon>Magnetofaba</taxon>
    </lineage>
</organism>
<name>A0A1Y2K218_9PROT</name>
<dbReference type="AlphaFoldDB" id="A0A1Y2K218"/>
<evidence type="ECO:0000259" key="14">
    <source>
        <dbReference type="PROSITE" id="PS51846"/>
    </source>
</evidence>
<keyword evidence="5" id="KW-0677">Repeat</keyword>
<feature type="region of interest" description="Disordered" evidence="11">
    <location>
        <begin position="483"/>
        <end position="677"/>
    </location>
</feature>